<dbReference type="Gene3D" id="1.10.3080.10">
    <property type="entry name" value="Clc chloride channel"/>
    <property type="match status" value="1"/>
</dbReference>
<accession>A0ABP7LYL8</accession>
<feature type="transmembrane region" description="Helical" evidence="10">
    <location>
        <begin position="84"/>
        <end position="109"/>
    </location>
</feature>
<feature type="transmembrane region" description="Helical" evidence="10">
    <location>
        <begin position="193"/>
        <end position="215"/>
    </location>
</feature>
<evidence type="ECO:0000256" key="8">
    <source>
        <dbReference type="ARBA" id="ARBA00023214"/>
    </source>
</evidence>
<dbReference type="PRINTS" id="PR00762">
    <property type="entry name" value="CLCHANNEL"/>
</dbReference>
<keyword evidence="12" id="KW-1185">Reference proteome</keyword>
<evidence type="ECO:0000256" key="10">
    <source>
        <dbReference type="SAM" id="Phobius"/>
    </source>
</evidence>
<dbReference type="Proteomes" id="UP001500827">
    <property type="component" value="Unassembled WGS sequence"/>
</dbReference>
<keyword evidence="6 10" id="KW-0472">Membrane</keyword>
<organism evidence="11 12">
    <name type="scientific">Sphingomonas limnosediminicola</name>
    <dbReference type="NCBI Taxonomy" id="940133"/>
    <lineage>
        <taxon>Bacteria</taxon>
        <taxon>Pseudomonadati</taxon>
        <taxon>Pseudomonadota</taxon>
        <taxon>Alphaproteobacteria</taxon>
        <taxon>Sphingomonadales</taxon>
        <taxon>Sphingomonadaceae</taxon>
        <taxon>Sphingomonas</taxon>
    </lineage>
</organism>
<keyword evidence="4 10" id="KW-1133">Transmembrane helix</keyword>
<feature type="transmembrane region" description="Helical" evidence="10">
    <location>
        <begin position="256"/>
        <end position="278"/>
    </location>
</feature>
<dbReference type="Gene3D" id="3.10.580.10">
    <property type="entry name" value="CBS-domain"/>
    <property type="match status" value="1"/>
</dbReference>
<gene>
    <name evidence="11" type="ORF">GCM10022276_28790</name>
</gene>
<evidence type="ECO:0000313" key="11">
    <source>
        <dbReference type="EMBL" id="GAA3908739.1"/>
    </source>
</evidence>
<protein>
    <submittedName>
        <fullName evidence="11">Chloride channel protein</fullName>
    </submittedName>
</protein>
<dbReference type="InterPro" id="IPR050368">
    <property type="entry name" value="ClC-type_chloride_channel"/>
</dbReference>
<evidence type="ECO:0000256" key="2">
    <source>
        <dbReference type="ARBA" id="ARBA00022448"/>
    </source>
</evidence>
<evidence type="ECO:0000256" key="6">
    <source>
        <dbReference type="ARBA" id="ARBA00023136"/>
    </source>
</evidence>
<keyword evidence="8" id="KW-0868">Chloride</keyword>
<dbReference type="EMBL" id="BAABBM010000001">
    <property type="protein sequence ID" value="GAA3908739.1"/>
    <property type="molecule type" value="Genomic_DNA"/>
</dbReference>
<dbReference type="CDD" id="cd00400">
    <property type="entry name" value="Voltage_gated_ClC"/>
    <property type="match status" value="1"/>
</dbReference>
<comment type="subcellular location">
    <subcellularLocation>
        <location evidence="1">Membrane</location>
        <topology evidence="1">Multi-pass membrane protein</topology>
    </subcellularLocation>
</comment>
<dbReference type="PANTHER" id="PTHR43427:SF6">
    <property type="entry name" value="CHLORIDE CHANNEL PROTEIN CLC-E"/>
    <property type="match status" value="1"/>
</dbReference>
<dbReference type="InterPro" id="IPR001807">
    <property type="entry name" value="ClC"/>
</dbReference>
<feature type="transmembrane region" description="Helical" evidence="10">
    <location>
        <begin position="121"/>
        <end position="142"/>
    </location>
</feature>
<proteinExistence type="predicted"/>
<dbReference type="Pfam" id="PF00654">
    <property type="entry name" value="Voltage_CLC"/>
    <property type="match status" value="1"/>
</dbReference>
<evidence type="ECO:0000256" key="3">
    <source>
        <dbReference type="ARBA" id="ARBA00022692"/>
    </source>
</evidence>
<name>A0ABP7LYL8_9SPHN</name>
<evidence type="ECO:0000256" key="7">
    <source>
        <dbReference type="ARBA" id="ARBA00023173"/>
    </source>
</evidence>
<dbReference type="PANTHER" id="PTHR43427">
    <property type="entry name" value="CHLORIDE CHANNEL PROTEIN CLC-E"/>
    <property type="match status" value="1"/>
</dbReference>
<evidence type="ECO:0000256" key="1">
    <source>
        <dbReference type="ARBA" id="ARBA00004141"/>
    </source>
</evidence>
<keyword evidence="2" id="KW-0813">Transport</keyword>
<evidence type="ECO:0000256" key="5">
    <source>
        <dbReference type="ARBA" id="ARBA00023065"/>
    </source>
</evidence>
<keyword evidence="7" id="KW-0869">Chloride channel</keyword>
<keyword evidence="9" id="KW-0407">Ion channel</keyword>
<feature type="transmembrane region" description="Helical" evidence="10">
    <location>
        <begin position="47"/>
        <end position="72"/>
    </location>
</feature>
<keyword evidence="5" id="KW-0406">Ion transport</keyword>
<evidence type="ECO:0000313" key="12">
    <source>
        <dbReference type="Proteomes" id="UP001500827"/>
    </source>
</evidence>
<reference evidence="12" key="1">
    <citation type="journal article" date="2019" name="Int. J. Syst. Evol. Microbiol.">
        <title>The Global Catalogue of Microorganisms (GCM) 10K type strain sequencing project: providing services to taxonomists for standard genome sequencing and annotation.</title>
        <authorList>
            <consortium name="The Broad Institute Genomics Platform"/>
            <consortium name="The Broad Institute Genome Sequencing Center for Infectious Disease"/>
            <person name="Wu L."/>
            <person name="Ma J."/>
        </authorList>
    </citation>
    <scope>NUCLEOTIDE SEQUENCE [LARGE SCALE GENOMIC DNA]</scope>
    <source>
        <strain evidence="12">JCM 17543</strain>
    </source>
</reference>
<dbReference type="SUPFAM" id="SSF81340">
    <property type="entry name" value="Clc chloride channel"/>
    <property type="match status" value="1"/>
</dbReference>
<comment type="caution">
    <text evidence="11">The sequence shown here is derived from an EMBL/GenBank/DDBJ whole genome shotgun (WGS) entry which is preliminary data.</text>
</comment>
<evidence type="ECO:0000256" key="4">
    <source>
        <dbReference type="ARBA" id="ARBA00022989"/>
    </source>
</evidence>
<feature type="transmembrane region" description="Helical" evidence="10">
    <location>
        <begin position="284"/>
        <end position="301"/>
    </location>
</feature>
<dbReference type="InterPro" id="IPR046342">
    <property type="entry name" value="CBS_dom_sf"/>
</dbReference>
<dbReference type="SUPFAM" id="SSF54631">
    <property type="entry name" value="CBS-domain pair"/>
    <property type="match status" value="1"/>
</dbReference>
<feature type="transmembrane region" description="Helical" evidence="10">
    <location>
        <begin position="221"/>
        <end position="244"/>
    </location>
</feature>
<evidence type="ECO:0000256" key="9">
    <source>
        <dbReference type="ARBA" id="ARBA00023303"/>
    </source>
</evidence>
<sequence length="464" mass="48330">MIVCAQTIVSNGAGASVGLEAAYAQAGGGLASTLGAWLRLRRADMRVLVGAGAGAAVGAAFGAPLTGAFYAFEIVIGAYTPAAIAPVAAACLSAVVLVRLVGIEAYVVALPGAKAITTVDYLLYAGLGLICAFVGIAVMRGVTSLEALVRRSPIPELWRPAIGGLLLIPLAMITPQVLSAGHGALHIDLGAEVALRFILLVLAVKVAASTISLGFGFRGGLFFASLFIGSLVGQLFAGAIGHLAVFPPLDPSDAALIGMAAMAVAIVGGPMTMSMLVLEVTHDFALTSVAITAALCASTFVRETFGFSFSTWRLHMRGESIRSARDIGWMRTLTVGKMMQRGAETAVATMSVAEFRRRFPLGSTNKVVLVDSSGRYSGIVETAKAFDGGMSSDVEIGTLGILPDVALTPDQNVRSAIQHFDLSEADYLAVIDDEGSVLGTLSERFVHRRYSDEVEKAQREMFGE</sequence>
<dbReference type="InterPro" id="IPR014743">
    <property type="entry name" value="Cl-channel_core"/>
</dbReference>
<keyword evidence="3 10" id="KW-0812">Transmembrane</keyword>